<organism evidence="1 2">
    <name type="scientific">Arenimonas caeni</name>
    <dbReference type="NCBI Taxonomy" id="2058085"/>
    <lineage>
        <taxon>Bacteria</taxon>
        <taxon>Pseudomonadati</taxon>
        <taxon>Pseudomonadota</taxon>
        <taxon>Gammaproteobacteria</taxon>
        <taxon>Lysobacterales</taxon>
        <taxon>Lysobacteraceae</taxon>
        <taxon>Arenimonas</taxon>
    </lineage>
</organism>
<reference evidence="1 2" key="1">
    <citation type="submission" date="2018-03" db="EMBL/GenBank/DDBJ databases">
        <title>Arenimonas caeni sp. nov., isolated from activated sludge.</title>
        <authorList>
            <person name="Liu H."/>
        </authorList>
    </citation>
    <scope>NUCLEOTIDE SEQUENCE [LARGE SCALE GENOMIC DNA]</scope>
    <source>
        <strain evidence="2">z29</strain>
    </source>
</reference>
<keyword evidence="2" id="KW-1185">Reference proteome</keyword>
<sequence length="244" mass="27429">MDQLRDLADSRLFRGCAYCGAHPSTRDHVPSKVFLDEPFPTELPVVGACKVCNSGFSRDEEYVACLVECALLGTVNPALHRREKIAGILRRSPALRAKMASARSEVEGQVSFSIEPERVRNVVLKLARGHAMFELSWFSDQDPVAAWWHPIALLSPEQREEFENVPAPQLWGEIGTRASQRVGVIQAKLVGPTGEERVIDLLINDWLDVQQGRYRYLATDQDGLIRVRMVLGEYLACEVVWEQS</sequence>
<dbReference type="Proteomes" id="UP000241736">
    <property type="component" value="Unassembled WGS sequence"/>
</dbReference>
<accession>A0A2P6M8G9</accession>
<dbReference type="OrthoDB" id="9757976at2"/>
<comment type="caution">
    <text evidence="1">The sequence shown here is derived from an EMBL/GenBank/DDBJ whole genome shotgun (WGS) entry which is preliminary data.</text>
</comment>
<name>A0A2P6M8G9_9GAMM</name>
<evidence type="ECO:0000313" key="1">
    <source>
        <dbReference type="EMBL" id="PRH82258.1"/>
    </source>
</evidence>
<evidence type="ECO:0008006" key="3">
    <source>
        <dbReference type="Google" id="ProtNLM"/>
    </source>
</evidence>
<protein>
    <recommendedName>
        <fullName evidence="3">HNH endonuclease</fullName>
    </recommendedName>
</protein>
<gene>
    <name evidence="1" type="ORF">C6N40_08375</name>
</gene>
<evidence type="ECO:0000313" key="2">
    <source>
        <dbReference type="Proteomes" id="UP000241736"/>
    </source>
</evidence>
<dbReference type="EMBL" id="PVLF01000012">
    <property type="protein sequence ID" value="PRH82258.1"/>
    <property type="molecule type" value="Genomic_DNA"/>
</dbReference>
<proteinExistence type="predicted"/>
<dbReference type="AlphaFoldDB" id="A0A2P6M8G9"/>